<keyword evidence="5 7" id="KW-1133">Transmembrane helix</keyword>
<feature type="transmembrane region" description="Helical" evidence="7">
    <location>
        <begin position="133"/>
        <end position="153"/>
    </location>
</feature>
<sequence length="525" mass="56992">MFFTKSAPTTPVRSALALATRTFEGSKPSRRVDIHVTPRTTPPRKRIAQRENWKRAYRHKLLATDTFIVFFAALFAQFARFGTATTEAWAGGAVGSNLTFSIIVALFWVALLTVAGSRDPGLIGHGADEYRRVVTATFWLFGGIAVLGLLLQAGFARSYLAIALPVGLIGLLAGRRFWRGRLAVARAHGNFTNDVVVIGSIDSVRSISTSFDRAADAGYRVVGACIPAHTGDVDAIRAGMRVIPVIGDETAIDAVMDMPSVTTVAVAAVEHLGYERMRDLAWTLDTHAVDLVVAPGFADVAGPRLKICPIDNLPLLQVDRPKRDGAANMGKTVFDMVSAAFALIMLSPVLLAAAIAIKLEDGGPVFFRQVRVGRGGRLFRIWKLRTMISGPANSATAAREDAGQAQSVFYKSANDARITRIGRFLRKTSIDELPQLLNVLQGDMSLVGPRPLLPGEGAQILNFIERRSLVKPGLTGLWQVSGRSDASEEERIRLDHYYVDNWSAVQDLVIIWRTVAAVLTSKGAY</sequence>
<dbReference type="PANTHER" id="PTHR30576:SF10">
    <property type="entry name" value="SLL5057 PROTEIN"/>
    <property type="match status" value="1"/>
</dbReference>
<accession>A0A917G8C2</accession>
<dbReference type="RefSeq" id="WP_188547698.1">
    <property type="nucleotide sequence ID" value="NZ_BMCU01000007.1"/>
</dbReference>
<feature type="transmembrane region" description="Helical" evidence="7">
    <location>
        <begin position="333"/>
        <end position="357"/>
    </location>
</feature>
<dbReference type="GO" id="GO:0016780">
    <property type="term" value="F:phosphotransferase activity, for other substituted phosphate groups"/>
    <property type="evidence" value="ECO:0007669"/>
    <property type="project" value="TreeGrafter"/>
</dbReference>
<evidence type="ECO:0000256" key="3">
    <source>
        <dbReference type="ARBA" id="ARBA00022679"/>
    </source>
</evidence>
<dbReference type="AlphaFoldDB" id="A0A917G8C2"/>
<dbReference type="GO" id="GO:0016020">
    <property type="term" value="C:membrane"/>
    <property type="evidence" value="ECO:0007669"/>
    <property type="project" value="UniProtKB-SubCell"/>
</dbReference>
<keyword evidence="10" id="KW-1185">Reference proteome</keyword>
<feature type="transmembrane region" description="Helical" evidence="7">
    <location>
        <begin position="61"/>
        <end position="82"/>
    </location>
</feature>
<dbReference type="InterPro" id="IPR017475">
    <property type="entry name" value="EPS_sugar_tfrase"/>
</dbReference>
<keyword evidence="3" id="KW-0808">Transferase</keyword>
<evidence type="ECO:0000256" key="1">
    <source>
        <dbReference type="ARBA" id="ARBA00004141"/>
    </source>
</evidence>
<keyword evidence="6 7" id="KW-0472">Membrane</keyword>
<dbReference type="EMBL" id="BMCU01000007">
    <property type="protein sequence ID" value="GGG27979.1"/>
    <property type="molecule type" value="Genomic_DNA"/>
</dbReference>
<dbReference type="Pfam" id="PF02397">
    <property type="entry name" value="Bac_transf"/>
    <property type="match status" value="1"/>
</dbReference>
<evidence type="ECO:0000313" key="9">
    <source>
        <dbReference type="EMBL" id="GGG27979.1"/>
    </source>
</evidence>
<evidence type="ECO:0000256" key="6">
    <source>
        <dbReference type="ARBA" id="ARBA00023136"/>
    </source>
</evidence>
<comment type="subcellular location">
    <subcellularLocation>
        <location evidence="1">Membrane</location>
        <topology evidence="1">Multi-pass membrane protein</topology>
    </subcellularLocation>
</comment>
<gene>
    <name evidence="9" type="ORF">GCM10007304_47280</name>
</gene>
<organism evidence="9 10">
    <name type="scientific">Rhodococcoides trifolii</name>
    <dbReference type="NCBI Taxonomy" id="908250"/>
    <lineage>
        <taxon>Bacteria</taxon>
        <taxon>Bacillati</taxon>
        <taxon>Actinomycetota</taxon>
        <taxon>Actinomycetes</taxon>
        <taxon>Mycobacteriales</taxon>
        <taxon>Nocardiaceae</taxon>
        <taxon>Rhodococcoides</taxon>
    </lineage>
</organism>
<evidence type="ECO:0000313" key="10">
    <source>
        <dbReference type="Proteomes" id="UP000654257"/>
    </source>
</evidence>
<dbReference type="NCBIfam" id="TIGR03025">
    <property type="entry name" value="EPS_sugtrans"/>
    <property type="match status" value="1"/>
</dbReference>
<name>A0A917G8C2_9NOCA</name>
<reference evidence="9" key="2">
    <citation type="submission" date="2020-09" db="EMBL/GenBank/DDBJ databases">
        <authorList>
            <person name="Sun Q."/>
            <person name="Sedlacek I."/>
        </authorList>
    </citation>
    <scope>NUCLEOTIDE SEQUENCE</scope>
    <source>
        <strain evidence="9">CCM 7905</strain>
    </source>
</reference>
<evidence type="ECO:0000256" key="4">
    <source>
        <dbReference type="ARBA" id="ARBA00022692"/>
    </source>
</evidence>
<feature type="transmembrane region" description="Helical" evidence="7">
    <location>
        <begin position="88"/>
        <end position="112"/>
    </location>
</feature>
<proteinExistence type="inferred from homology"/>
<comment type="similarity">
    <text evidence="2">Belongs to the bacterial sugar transferase family.</text>
</comment>
<reference evidence="9" key="1">
    <citation type="journal article" date="2014" name="Int. J. Syst. Evol. Microbiol.">
        <title>Complete genome sequence of Corynebacterium casei LMG S-19264T (=DSM 44701T), isolated from a smear-ripened cheese.</title>
        <authorList>
            <consortium name="US DOE Joint Genome Institute (JGI-PGF)"/>
            <person name="Walter F."/>
            <person name="Albersmeier A."/>
            <person name="Kalinowski J."/>
            <person name="Ruckert C."/>
        </authorList>
    </citation>
    <scope>NUCLEOTIDE SEQUENCE</scope>
    <source>
        <strain evidence="9">CCM 7905</strain>
    </source>
</reference>
<dbReference type="Proteomes" id="UP000654257">
    <property type="component" value="Unassembled WGS sequence"/>
</dbReference>
<comment type="caution">
    <text evidence="9">The sequence shown here is derived from an EMBL/GenBank/DDBJ whole genome shotgun (WGS) entry which is preliminary data.</text>
</comment>
<keyword evidence="4 7" id="KW-0812">Transmembrane</keyword>
<dbReference type="InterPro" id="IPR003362">
    <property type="entry name" value="Bact_transf"/>
</dbReference>
<evidence type="ECO:0000259" key="8">
    <source>
        <dbReference type="Pfam" id="PF02397"/>
    </source>
</evidence>
<protein>
    <submittedName>
        <fullName evidence="9">Polyprenyl glycosylphosphotransferase</fullName>
    </submittedName>
</protein>
<dbReference type="PANTHER" id="PTHR30576">
    <property type="entry name" value="COLANIC BIOSYNTHESIS UDP-GLUCOSE LIPID CARRIER TRANSFERASE"/>
    <property type="match status" value="1"/>
</dbReference>
<feature type="domain" description="Bacterial sugar transferase" evidence="8">
    <location>
        <begin position="331"/>
        <end position="519"/>
    </location>
</feature>
<feature type="transmembrane region" description="Helical" evidence="7">
    <location>
        <begin position="159"/>
        <end position="178"/>
    </location>
</feature>
<evidence type="ECO:0000256" key="2">
    <source>
        <dbReference type="ARBA" id="ARBA00006464"/>
    </source>
</evidence>
<evidence type="ECO:0000256" key="7">
    <source>
        <dbReference type="SAM" id="Phobius"/>
    </source>
</evidence>
<evidence type="ECO:0000256" key="5">
    <source>
        <dbReference type="ARBA" id="ARBA00022989"/>
    </source>
</evidence>